<dbReference type="Proteomes" id="UP001152888">
    <property type="component" value="Unassembled WGS sequence"/>
</dbReference>
<name>A0A9P0MG35_ACAOB</name>
<protein>
    <submittedName>
        <fullName evidence="1">Uncharacterized protein</fullName>
    </submittedName>
</protein>
<dbReference type="AlphaFoldDB" id="A0A9P0MG35"/>
<evidence type="ECO:0000313" key="2">
    <source>
        <dbReference type="EMBL" id="CAH2019789.1"/>
    </source>
</evidence>
<evidence type="ECO:0000313" key="3">
    <source>
        <dbReference type="Proteomes" id="UP001152888"/>
    </source>
</evidence>
<gene>
    <name evidence="1" type="ORF">ACAOBT_LOCUS32425</name>
    <name evidence="2" type="ORF">ACAOBT_LOCUS37406</name>
</gene>
<comment type="caution">
    <text evidence="1">The sequence shown here is derived from an EMBL/GenBank/DDBJ whole genome shotgun (WGS) entry which is preliminary data.</text>
</comment>
<accession>A0A9P0MG35</accession>
<reference evidence="1" key="1">
    <citation type="submission" date="2022-03" db="EMBL/GenBank/DDBJ databases">
        <authorList>
            <person name="Sayadi A."/>
        </authorList>
    </citation>
    <scope>NUCLEOTIDE SEQUENCE</scope>
</reference>
<dbReference type="EMBL" id="CAKOFQ010010547">
    <property type="protein sequence ID" value="CAH2019789.1"/>
    <property type="molecule type" value="Genomic_DNA"/>
</dbReference>
<dbReference type="EMBL" id="CAKOFQ010008119">
    <property type="protein sequence ID" value="CAH2011815.1"/>
    <property type="molecule type" value="Genomic_DNA"/>
</dbReference>
<evidence type="ECO:0000313" key="1">
    <source>
        <dbReference type="EMBL" id="CAH2011815.1"/>
    </source>
</evidence>
<sequence length="99" mass="11022">MCIETSAQPLDENLPSNGKNTGYTIDTGLFSVGEVQQHFGAEARLSHAEYLEGHRVRSGFEYHLQLAWCRRIGTGTSAPEPLFSQLIARQVFTVVPRKC</sequence>
<proteinExistence type="predicted"/>
<keyword evidence="3" id="KW-1185">Reference proteome</keyword>
<organism evidence="1 3">
    <name type="scientific">Acanthoscelides obtectus</name>
    <name type="common">Bean weevil</name>
    <name type="synonym">Bruchus obtectus</name>
    <dbReference type="NCBI Taxonomy" id="200917"/>
    <lineage>
        <taxon>Eukaryota</taxon>
        <taxon>Metazoa</taxon>
        <taxon>Ecdysozoa</taxon>
        <taxon>Arthropoda</taxon>
        <taxon>Hexapoda</taxon>
        <taxon>Insecta</taxon>
        <taxon>Pterygota</taxon>
        <taxon>Neoptera</taxon>
        <taxon>Endopterygota</taxon>
        <taxon>Coleoptera</taxon>
        <taxon>Polyphaga</taxon>
        <taxon>Cucujiformia</taxon>
        <taxon>Chrysomeloidea</taxon>
        <taxon>Chrysomelidae</taxon>
        <taxon>Bruchinae</taxon>
        <taxon>Bruchini</taxon>
        <taxon>Acanthoscelides</taxon>
    </lineage>
</organism>